<protein>
    <recommendedName>
        <fullName evidence="3">Aldehyde oxidase/xanthine dehydrogenase a/b hammerhead domain-containing protein</fullName>
    </recommendedName>
</protein>
<dbReference type="GO" id="GO:0016491">
    <property type="term" value="F:oxidoreductase activity"/>
    <property type="evidence" value="ECO:0007669"/>
    <property type="project" value="UniProtKB-KW"/>
</dbReference>
<dbReference type="PANTHER" id="PTHR11908:SF132">
    <property type="entry name" value="ALDEHYDE OXIDASE 1-RELATED"/>
    <property type="match status" value="1"/>
</dbReference>
<dbReference type="STRING" id="1125699.HMPREF9194_01203"/>
<dbReference type="Gene3D" id="3.30.365.10">
    <property type="entry name" value="Aldehyde oxidase/xanthine dehydrogenase, molybdopterin binding domain"/>
    <property type="match status" value="5"/>
</dbReference>
<dbReference type="Gene3D" id="3.90.1170.50">
    <property type="entry name" value="Aldehyde oxidase/xanthine dehydrogenase, a/b hammerhead"/>
    <property type="match status" value="1"/>
</dbReference>
<dbReference type="OrthoDB" id="9759099at2"/>
<dbReference type="Proteomes" id="UP000014541">
    <property type="component" value="Unassembled WGS sequence"/>
</dbReference>
<dbReference type="EMBL" id="ATFF01000006">
    <property type="protein sequence ID" value="EPF30878.1"/>
    <property type="molecule type" value="Genomic_DNA"/>
</dbReference>
<evidence type="ECO:0000256" key="2">
    <source>
        <dbReference type="ARBA" id="ARBA00023002"/>
    </source>
</evidence>
<comment type="caution">
    <text evidence="4">The sequence shown here is derived from an EMBL/GenBank/DDBJ whole genome shotgun (WGS) entry which is preliminary data.</text>
</comment>
<dbReference type="RefSeq" id="WP_016525489.1">
    <property type="nucleotide sequence ID" value="NZ_KE332518.1"/>
</dbReference>
<feature type="domain" description="Aldehyde oxidase/xanthine dehydrogenase a/b hammerhead" evidence="3">
    <location>
        <begin position="14"/>
        <end position="116"/>
    </location>
</feature>
<dbReference type="InterPro" id="IPR016208">
    <property type="entry name" value="Ald_Oxase/xanthine_DH-like"/>
</dbReference>
<dbReference type="SUPFAM" id="SSF54665">
    <property type="entry name" value="CO dehydrogenase molybdoprotein N-domain-like"/>
    <property type="match status" value="1"/>
</dbReference>
<dbReference type="InterPro" id="IPR008274">
    <property type="entry name" value="AldOxase/xan_DH_MoCoBD1"/>
</dbReference>
<evidence type="ECO:0000259" key="3">
    <source>
        <dbReference type="SMART" id="SM01008"/>
    </source>
</evidence>
<dbReference type="HOGENOM" id="CLU_001681_2_3_12"/>
<keyword evidence="5" id="KW-1185">Reference proteome</keyword>
<dbReference type="InterPro" id="IPR037165">
    <property type="entry name" value="AldOxase/xan_DH_Mopterin-bd_sf"/>
</dbReference>
<evidence type="ECO:0000313" key="5">
    <source>
        <dbReference type="Proteomes" id="UP000014541"/>
    </source>
</evidence>
<dbReference type="eggNOG" id="COG1529">
    <property type="taxonomic scope" value="Bacteria"/>
</dbReference>
<dbReference type="PATRIC" id="fig|1125699.3.peg.1224"/>
<evidence type="ECO:0000256" key="1">
    <source>
        <dbReference type="ARBA" id="ARBA00022505"/>
    </source>
</evidence>
<dbReference type="InterPro" id="IPR036856">
    <property type="entry name" value="Ald_Oxase/Xan_DH_a/b_sf"/>
</dbReference>
<name>S3JY09_TREMA</name>
<evidence type="ECO:0000313" key="4">
    <source>
        <dbReference type="EMBL" id="EPF30878.1"/>
    </source>
</evidence>
<dbReference type="InterPro" id="IPR000674">
    <property type="entry name" value="Ald_Oxase/Xan_DH_a/b"/>
</dbReference>
<organism evidence="4 5">
    <name type="scientific">Treponema maltophilum ATCC 51939</name>
    <dbReference type="NCBI Taxonomy" id="1125699"/>
    <lineage>
        <taxon>Bacteria</taxon>
        <taxon>Pseudomonadati</taxon>
        <taxon>Spirochaetota</taxon>
        <taxon>Spirochaetia</taxon>
        <taxon>Spirochaetales</taxon>
        <taxon>Treponemataceae</taxon>
        <taxon>Treponema</taxon>
    </lineage>
</organism>
<keyword evidence="2" id="KW-0560">Oxidoreductase</keyword>
<accession>S3JY09</accession>
<dbReference type="SMART" id="SM01008">
    <property type="entry name" value="Ald_Xan_dh_C"/>
    <property type="match status" value="1"/>
</dbReference>
<dbReference type="AlphaFoldDB" id="S3JY09"/>
<reference evidence="4 5" key="1">
    <citation type="submission" date="2013-04" db="EMBL/GenBank/DDBJ databases">
        <title>The Genome Sequence of Treponema maltophilum ATCC 51939.</title>
        <authorList>
            <consortium name="The Broad Institute Genomics Platform"/>
            <person name="Earl A."/>
            <person name="Ward D."/>
            <person name="Feldgarden M."/>
            <person name="Gevers D."/>
            <person name="Leonetti C."/>
            <person name="Blanton J.M."/>
            <person name="Dewhirst F.E."/>
            <person name="Izard J."/>
            <person name="Walker B."/>
            <person name="Young S."/>
            <person name="Zeng Q."/>
            <person name="Gargeya S."/>
            <person name="Fitzgerald M."/>
            <person name="Haas B."/>
            <person name="Abouelleil A."/>
            <person name="Allen A.W."/>
            <person name="Alvarado L."/>
            <person name="Arachchi H.M."/>
            <person name="Berlin A.M."/>
            <person name="Chapman S.B."/>
            <person name="Gainer-Dewar J."/>
            <person name="Goldberg J."/>
            <person name="Griggs A."/>
            <person name="Gujja S."/>
            <person name="Hansen M."/>
            <person name="Howarth C."/>
            <person name="Imamovic A."/>
            <person name="Ireland A."/>
            <person name="Larimer J."/>
            <person name="McCowan C."/>
            <person name="Murphy C."/>
            <person name="Pearson M."/>
            <person name="Poon T.W."/>
            <person name="Priest M."/>
            <person name="Roberts A."/>
            <person name="Saif S."/>
            <person name="Shea T."/>
            <person name="Sisk P."/>
            <person name="Sykes S."/>
            <person name="Wortman J."/>
            <person name="Nusbaum C."/>
            <person name="Birren B."/>
        </authorList>
    </citation>
    <scope>NUCLEOTIDE SEQUENCE [LARGE SCALE GENOMIC DNA]</scope>
    <source>
        <strain evidence="4 5">ATCC 51939</strain>
    </source>
</reference>
<gene>
    <name evidence="4" type="ORF">HMPREF9194_01203</name>
</gene>
<dbReference type="Pfam" id="PF02738">
    <property type="entry name" value="MoCoBD_1"/>
    <property type="match status" value="1"/>
</dbReference>
<sequence length="686" mass="76053">MKFDSDKSVKIYDSNSFYGDRPEDFFLSAVLVRSPVPDGTIRSIEHASLPEGYSLFTAKDIPGENAVHTFEAEFPVFASENISYEGEPVGILVGPDYGVLLRLLSELNITYTRAIPDEKEKEVLASRKYGFGNFERAWKNAKLKADKTYCLNLQLPSCAETDGAFCRVQGKTLSLYTPTCWTSHLYRNMSSALNLDKSHIQLYKTNVPFSHKNSPWHNTALSVQCAIAALLSKQNVLLRLSRSEQLLYIEKPLPVKIRHKTAIDSEGVITAASMRIEIDAGAFNPFIAPLVDRLAVSCTNMYKIQNLSVEALAYRSHTSGGSPSLSWADYHGFYAMESQIQELARLANLNSVDVRLRNINAGKDLQKDFPLRFETTPACNVINDVVQKSDFYRKHAAYKLNTYKAESLFSSVPVRGIGFACAYEGSGFLGTEIDSLKQSLEVSMEKDGSAVIYANAPSATVSSIWKNIAAELLSIPVKSVTIDASPRTEESELPETMVSNISVMTQLVKKCCVAIQKLRFRQPLPIRVKRSFVPGKKNVWDNESFGGTPFYTASWAAAAAEIELNPKTYTYGVRTVWISIDGGTILYDSKAEHVVNRCVKALFSCSEEFQTNPVPAVFVNFVPGGTEPKQIGELVFDVLPAAICSAVSQALQKRLTDFPINPNTIYDAVKETEKEEDRAHTAENQS</sequence>
<keyword evidence="1" id="KW-0500">Molybdenum</keyword>
<dbReference type="PANTHER" id="PTHR11908">
    <property type="entry name" value="XANTHINE DEHYDROGENASE"/>
    <property type="match status" value="1"/>
</dbReference>
<dbReference type="SUPFAM" id="SSF56003">
    <property type="entry name" value="Molybdenum cofactor-binding domain"/>
    <property type="match status" value="1"/>
</dbReference>
<proteinExistence type="predicted"/>
<dbReference type="GO" id="GO:0005506">
    <property type="term" value="F:iron ion binding"/>
    <property type="evidence" value="ECO:0007669"/>
    <property type="project" value="InterPro"/>
</dbReference>